<name>A0A1I7GZ85_9FLAO</name>
<evidence type="ECO:0000256" key="3">
    <source>
        <dbReference type="ARBA" id="ARBA00022989"/>
    </source>
</evidence>
<gene>
    <name evidence="6" type="ORF">SAMN05216480_106105</name>
</gene>
<feature type="transmembrane region" description="Helical" evidence="5">
    <location>
        <begin position="80"/>
        <end position="99"/>
    </location>
</feature>
<evidence type="ECO:0000256" key="1">
    <source>
        <dbReference type="ARBA" id="ARBA00004141"/>
    </source>
</evidence>
<keyword evidence="4 5" id="KW-0472">Membrane</keyword>
<dbReference type="OrthoDB" id="9808930at2"/>
<organism evidence="6 7">
    <name type="scientific">Pustulibacterium marinum</name>
    <dbReference type="NCBI Taxonomy" id="1224947"/>
    <lineage>
        <taxon>Bacteria</taxon>
        <taxon>Pseudomonadati</taxon>
        <taxon>Bacteroidota</taxon>
        <taxon>Flavobacteriia</taxon>
        <taxon>Flavobacteriales</taxon>
        <taxon>Flavobacteriaceae</taxon>
        <taxon>Pustulibacterium</taxon>
    </lineage>
</organism>
<keyword evidence="2 5" id="KW-0812">Transmembrane</keyword>
<accession>A0A1I7GZ85</accession>
<evidence type="ECO:0000256" key="4">
    <source>
        <dbReference type="ARBA" id="ARBA00023136"/>
    </source>
</evidence>
<proteinExistence type="predicted"/>
<dbReference type="RefSeq" id="WP_093025002.1">
    <property type="nucleotide sequence ID" value="NZ_FPBK01000006.1"/>
</dbReference>
<dbReference type="STRING" id="1224947.SAMN05216480_106105"/>
<evidence type="ECO:0000313" key="6">
    <source>
        <dbReference type="EMBL" id="SFU53566.1"/>
    </source>
</evidence>
<dbReference type="AlphaFoldDB" id="A0A1I7GZ85"/>
<evidence type="ECO:0000256" key="2">
    <source>
        <dbReference type="ARBA" id="ARBA00022692"/>
    </source>
</evidence>
<dbReference type="EMBL" id="FPBK01000006">
    <property type="protein sequence ID" value="SFU53566.1"/>
    <property type="molecule type" value="Genomic_DNA"/>
</dbReference>
<evidence type="ECO:0000313" key="7">
    <source>
        <dbReference type="Proteomes" id="UP000199138"/>
    </source>
</evidence>
<reference evidence="6 7" key="1">
    <citation type="submission" date="2016-10" db="EMBL/GenBank/DDBJ databases">
        <authorList>
            <person name="de Groot N.N."/>
        </authorList>
    </citation>
    <scope>NUCLEOTIDE SEQUENCE [LARGE SCALE GENOMIC DNA]</scope>
    <source>
        <strain evidence="6 7">CGMCC 1.12333</strain>
    </source>
</reference>
<keyword evidence="3 5" id="KW-1133">Transmembrane helix</keyword>
<comment type="subcellular location">
    <subcellularLocation>
        <location evidence="1">Membrane</location>
        <topology evidence="1">Multi-pass membrane protein</topology>
    </subcellularLocation>
</comment>
<feature type="transmembrane region" description="Helical" evidence="5">
    <location>
        <begin position="54"/>
        <end position="74"/>
    </location>
</feature>
<evidence type="ECO:0000256" key="5">
    <source>
        <dbReference type="SAM" id="Phobius"/>
    </source>
</evidence>
<dbReference type="Proteomes" id="UP000199138">
    <property type="component" value="Unassembled WGS sequence"/>
</dbReference>
<dbReference type="InterPro" id="IPR019109">
    <property type="entry name" value="MamF_MmsF"/>
</dbReference>
<sequence length="117" mass="12978">MNYALKEDNQTLVLTHLSQLLDYVTGFGGLIAPLVIWLTQKDKIYGMDHHGKMILNFQLSILVYTIASIPLMVITLGLGVILPIAIAILGFIMPIVNAIKVNRGQEPSYPLSIQFIK</sequence>
<keyword evidence="7" id="KW-1185">Reference proteome</keyword>
<protein>
    <recommendedName>
        <fullName evidence="8">tRNA modification GTPase</fullName>
    </recommendedName>
</protein>
<dbReference type="Pfam" id="PF09685">
    <property type="entry name" value="MamF_MmsF"/>
    <property type="match status" value="1"/>
</dbReference>
<evidence type="ECO:0008006" key="8">
    <source>
        <dbReference type="Google" id="ProtNLM"/>
    </source>
</evidence>
<feature type="transmembrane region" description="Helical" evidence="5">
    <location>
        <begin position="20"/>
        <end position="38"/>
    </location>
</feature>